<evidence type="ECO:0000259" key="6">
    <source>
        <dbReference type="Pfam" id="PF06429"/>
    </source>
</evidence>
<dbReference type="InterPro" id="IPR010930">
    <property type="entry name" value="Flg_bb/hook_C_dom"/>
</dbReference>
<evidence type="ECO:0000256" key="1">
    <source>
        <dbReference type="ARBA" id="ARBA00004117"/>
    </source>
</evidence>
<dbReference type="PANTHER" id="PTHR30435:SF18">
    <property type="entry name" value="FLAGELLAR BASAL-BODY ROD PROTEIN FLGF"/>
    <property type="match status" value="1"/>
</dbReference>
<comment type="subunit">
    <text evidence="4">The basal body constitutes a major portion of the flagellar organelle and consists of five rings (E,L,P,S, and M) mounted on a central rod. The rod consists of about 26 subunits of FlgG in the distal portion, and FlgB, FlgC and FlgF are thought to build up the proximal portion of the rod with about 6 subunits each.</text>
</comment>
<comment type="similarity">
    <text evidence="2">Belongs to the flagella basal body rod proteins family.</text>
</comment>
<dbReference type="GO" id="GO:0071978">
    <property type="term" value="P:bacterial-type flagellum-dependent swarming motility"/>
    <property type="evidence" value="ECO:0007669"/>
    <property type="project" value="TreeGrafter"/>
</dbReference>
<protein>
    <recommendedName>
        <fullName evidence="5">Flagellar basal-body rod protein FlgF</fullName>
    </recommendedName>
</protein>
<dbReference type="GO" id="GO:0009425">
    <property type="term" value="C:bacterial-type flagellum basal body"/>
    <property type="evidence" value="ECO:0007669"/>
    <property type="project" value="UniProtKB-SubCell"/>
</dbReference>
<evidence type="ECO:0000256" key="2">
    <source>
        <dbReference type="ARBA" id="ARBA00009677"/>
    </source>
</evidence>
<dbReference type="AlphaFoldDB" id="A0A1H5S550"/>
<accession>A0A1H5S550</accession>
<dbReference type="OrthoDB" id="9804559at2"/>
<dbReference type="PANTHER" id="PTHR30435">
    <property type="entry name" value="FLAGELLAR PROTEIN"/>
    <property type="match status" value="1"/>
</dbReference>
<dbReference type="EMBL" id="FNUZ01000001">
    <property type="protein sequence ID" value="SEF45464.1"/>
    <property type="molecule type" value="Genomic_DNA"/>
</dbReference>
<sequence length="252" mass="27386">MDRMIHTALNALRVMRDTQVNQAQNLANQNVPGFRRDLTDNTNTKFLDVMNGLQTRAFQMEGQGGAFAEQAGFMDRTGEELDVAIGDQGYFFIQPQNGEVALSRRGDMRRQPDGTLVNGAGDTMLDAGLQPIVVPPYQSIRITELGEIHIEPQGGAPGETVVAGVLGTVVPDADVQLRKGLDGEIRQIDGGVPNPNQGAEVIQFTLEGSNVNPVEELLTSIEIQRNFEIGLRMVMSAKELDEGSATLMRPPE</sequence>
<keyword evidence="9" id="KW-1185">Reference proteome</keyword>
<evidence type="ECO:0000256" key="3">
    <source>
        <dbReference type="ARBA" id="ARBA00023143"/>
    </source>
</evidence>
<comment type="subcellular location">
    <subcellularLocation>
        <location evidence="1">Bacterial flagellum basal body</location>
    </subcellularLocation>
</comment>
<evidence type="ECO:0000313" key="8">
    <source>
        <dbReference type="EMBL" id="SEF45464.1"/>
    </source>
</evidence>
<dbReference type="Pfam" id="PF06429">
    <property type="entry name" value="Flg_bbr_C"/>
    <property type="match status" value="1"/>
</dbReference>
<proteinExistence type="inferred from homology"/>
<name>A0A1H5S550_9RHOB</name>
<evidence type="ECO:0000256" key="5">
    <source>
        <dbReference type="ARBA" id="ARBA00040228"/>
    </source>
</evidence>
<feature type="domain" description="Flagellar basal-body/hook protein C-terminal" evidence="6">
    <location>
        <begin position="204"/>
        <end position="242"/>
    </location>
</feature>
<organism evidence="8 9">
    <name type="scientific">Thalassococcus halodurans</name>
    <dbReference type="NCBI Taxonomy" id="373675"/>
    <lineage>
        <taxon>Bacteria</taxon>
        <taxon>Pseudomonadati</taxon>
        <taxon>Pseudomonadota</taxon>
        <taxon>Alphaproteobacteria</taxon>
        <taxon>Rhodobacterales</taxon>
        <taxon>Roseobacteraceae</taxon>
        <taxon>Thalassococcus</taxon>
    </lineage>
</organism>
<dbReference type="Proteomes" id="UP000236752">
    <property type="component" value="Unassembled WGS sequence"/>
</dbReference>
<evidence type="ECO:0000313" key="9">
    <source>
        <dbReference type="Proteomes" id="UP000236752"/>
    </source>
</evidence>
<feature type="domain" description="Flagellar hook protein FlgE/F/G-like D1" evidence="7">
    <location>
        <begin position="84"/>
        <end position="149"/>
    </location>
</feature>
<evidence type="ECO:0000256" key="4">
    <source>
        <dbReference type="ARBA" id="ARBA00038560"/>
    </source>
</evidence>
<keyword evidence="3" id="KW-0975">Bacterial flagellum</keyword>
<reference evidence="8 9" key="1">
    <citation type="submission" date="2016-10" db="EMBL/GenBank/DDBJ databases">
        <authorList>
            <person name="de Groot N.N."/>
        </authorList>
    </citation>
    <scope>NUCLEOTIDE SEQUENCE [LARGE SCALE GENOMIC DNA]</scope>
    <source>
        <strain evidence="8 9">DSM 26915</strain>
    </source>
</reference>
<dbReference type="RefSeq" id="WP_103908527.1">
    <property type="nucleotide sequence ID" value="NZ_FNUZ01000001.1"/>
</dbReference>
<keyword evidence="8" id="KW-0969">Cilium</keyword>
<keyword evidence="8" id="KW-0966">Cell projection</keyword>
<dbReference type="Pfam" id="PF22692">
    <property type="entry name" value="LlgE_F_G_D1"/>
    <property type="match status" value="1"/>
</dbReference>
<evidence type="ECO:0000259" key="7">
    <source>
        <dbReference type="Pfam" id="PF22692"/>
    </source>
</evidence>
<dbReference type="InterPro" id="IPR037925">
    <property type="entry name" value="FlgE/F/G-like"/>
</dbReference>
<keyword evidence="8" id="KW-0282">Flagellum</keyword>
<gene>
    <name evidence="8" type="ORF">SAMN04488045_0100</name>
</gene>
<dbReference type="InterPro" id="IPR053967">
    <property type="entry name" value="LlgE_F_G-like_D1"/>
</dbReference>
<dbReference type="SUPFAM" id="SSF117143">
    <property type="entry name" value="Flagellar hook protein flgE"/>
    <property type="match status" value="1"/>
</dbReference>